<evidence type="ECO:0000256" key="1">
    <source>
        <dbReference type="ARBA" id="ARBA00004651"/>
    </source>
</evidence>
<evidence type="ECO:0000256" key="4">
    <source>
        <dbReference type="ARBA" id="ARBA00022989"/>
    </source>
</evidence>
<dbReference type="KEGG" id="ima:PO878_01735"/>
<evidence type="ECO:0000256" key="3">
    <source>
        <dbReference type="ARBA" id="ARBA00022692"/>
    </source>
</evidence>
<dbReference type="PANTHER" id="PTHR39087">
    <property type="entry name" value="UPF0104 MEMBRANE PROTEIN MJ1595"/>
    <property type="match status" value="1"/>
</dbReference>
<evidence type="ECO:0000313" key="9">
    <source>
        <dbReference type="Proteomes" id="UP001216390"/>
    </source>
</evidence>
<dbReference type="PANTHER" id="PTHR39087:SF2">
    <property type="entry name" value="UPF0104 MEMBRANE PROTEIN MJ1595"/>
    <property type="match status" value="1"/>
</dbReference>
<dbReference type="NCBIfam" id="TIGR00374">
    <property type="entry name" value="flippase-like domain"/>
    <property type="match status" value="1"/>
</dbReference>
<sequence>MPRDTPCGPGRGARGAGGTTEVLVAAAAPFLGRWRIVAGQHHPEPSRPASRAGAPDPARPGAGSAASSAPDRTGADDARGADDAGGGGSGEGEGLLGTSVTAEMVKVQGAKTLKRTPLVIAFFLVFNYLVLPQLGGAREAADQLSAVNPVLLLVALGLEMAALVAYAQLTRVTLPPEPHLSMGTVLRIQLSTKAVTNLVPGGSAAGSTLGLRLLTQSGVSGAASGFSIATVGLGSAVVLNLLLWVALLISIPLDGFNPVYGTAAIVGMLLMALFAGLVVLLMKGQAPAIRVVRAVAGKLPFLDPDTAERFMLTLVDRLRELIANPSLIRRGVLWASVNWLLDAAALWVFIRAFGPTINPVDVIVAFCVANILAVIPLTPGGLGVVEATLIATLVGFGLGRSEAAISVVTYRLAQFWLPIPLGAISYATLRVGPRSLRRMRRAHPLRELADDTRDVAGVHVWDIDGEQPGRRSEASP</sequence>
<feature type="compositionally biased region" description="Gly residues" evidence="6">
    <location>
        <begin position="83"/>
        <end position="95"/>
    </location>
</feature>
<dbReference type="Pfam" id="PF03706">
    <property type="entry name" value="LPG_synthase_TM"/>
    <property type="match status" value="1"/>
</dbReference>
<keyword evidence="5 7" id="KW-0472">Membrane</keyword>
<feature type="compositionally biased region" description="Low complexity" evidence="6">
    <location>
        <begin position="47"/>
        <end position="72"/>
    </location>
</feature>
<name>A0AAE9YAJ5_9ACTN</name>
<evidence type="ECO:0000256" key="6">
    <source>
        <dbReference type="SAM" id="MobiDB-lite"/>
    </source>
</evidence>
<comment type="subcellular location">
    <subcellularLocation>
        <location evidence="1">Cell membrane</location>
        <topology evidence="1">Multi-pass membrane protein</topology>
    </subcellularLocation>
</comment>
<dbReference type="GO" id="GO:0005886">
    <property type="term" value="C:plasma membrane"/>
    <property type="evidence" value="ECO:0007669"/>
    <property type="project" value="UniProtKB-SubCell"/>
</dbReference>
<evidence type="ECO:0000256" key="7">
    <source>
        <dbReference type="SAM" id="Phobius"/>
    </source>
</evidence>
<feature type="transmembrane region" description="Helical" evidence="7">
    <location>
        <begin position="331"/>
        <end position="350"/>
    </location>
</feature>
<dbReference type="RefSeq" id="WP_272736960.1">
    <property type="nucleotide sequence ID" value="NZ_CP116942.1"/>
</dbReference>
<reference evidence="8" key="1">
    <citation type="submission" date="2023-01" db="EMBL/GenBank/DDBJ databases">
        <title>The diversity of Class Acidimicrobiia in South China Sea sediment environments and the proposal of Iamia marina sp. nov., a novel species of the genus Iamia.</title>
        <authorList>
            <person name="He Y."/>
            <person name="Tian X."/>
        </authorList>
    </citation>
    <scope>NUCLEOTIDE SEQUENCE</scope>
    <source>
        <strain evidence="8">DSM 19957</strain>
    </source>
</reference>
<protein>
    <submittedName>
        <fullName evidence="8">YbhN family protein</fullName>
    </submittedName>
</protein>
<feature type="transmembrane region" description="Helical" evidence="7">
    <location>
        <begin position="146"/>
        <end position="167"/>
    </location>
</feature>
<feature type="transmembrane region" description="Helical" evidence="7">
    <location>
        <begin position="356"/>
        <end position="375"/>
    </location>
</feature>
<evidence type="ECO:0000313" key="8">
    <source>
        <dbReference type="EMBL" id="WCO67439.1"/>
    </source>
</evidence>
<feature type="transmembrane region" description="Helical" evidence="7">
    <location>
        <begin position="226"/>
        <end position="253"/>
    </location>
</feature>
<keyword evidence="2" id="KW-1003">Cell membrane</keyword>
<dbReference type="EMBL" id="CP116942">
    <property type="protein sequence ID" value="WCO67439.1"/>
    <property type="molecule type" value="Genomic_DNA"/>
</dbReference>
<evidence type="ECO:0000256" key="5">
    <source>
        <dbReference type="ARBA" id="ARBA00023136"/>
    </source>
</evidence>
<organism evidence="8 9">
    <name type="scientific">Iamia majanohamensis</name>
    <dbReference type="NCBI Taxonomy" id="467976"/>
    <lineage>
        <taxon>Bacteria</taxon>
        <taxon>Bacillati</taxon>
        <taxon>Actinomycetota</taxon>
        <taxon>Acidimicrobiia</taxon>
        <taxon>Acidimicrobiales</taxon>
        <taxon>Iamiaceae</taxon>
        <taxon>Iamia</taxon>
    </lineage>
</organism>
<keyword evidence="3 7" id="KW-0812">Transmembrane</keyword>
<keyword evidence="4 7" id="KW-1133">Transmembrane helix</keyword>
<dbReference type="AlphaFoldDB" id="A0AAE9YAJ5"/>
<dbReference type="Proteomes" id="UP001216390">
    <property type="component" value="Chromosome"/>
</dbReference>
<proteinExistence type="predicted"/>
<dbReference type="InterPro" id="IPR022791">
    <property type="entry name" value="L-PG_synthase/AglD"/>
</dbReference>
<gene>
    <name evidence="8" type="ORF">PO878_01735</name>
</gene>
<keyword evidence="9" id="KW-1185">Reference proteome</keyword>
<feature type="region of interest" description="Disordered" evidence="6">
    <location>
        <begin position="36"/>
        <end position="95"/>
    </location>
</feature>
<accession>A0AAE9YAJ5</accession>
<feature type="transmembrane region" description="Helical" evidence="7">
    <location>
        <begin position="259"/>
        <end position="281"/>
    </location>
</feature>
<evidence type="ECO:0000256" key="2">
    <source>
        <dbReference type="ARBA" id="ARBA00022475"/>
    </source>
</evidence>
<feature type="transmembrane region" description="Helical" evidence="7">
    <location>
        <begin position="116"/>
        <end position="134"/>
    </location>
</feature>
<feature type="compositionally biased region" description="Basic and acidic residues" evidence="6">
    <location>
        <begin position="73"/>
        <end position="82"/>
    </location>
</feature>